<name>A0ABU7YY93_9GAMM</name>
<keyword evidence="1" id="KW-0472">Membrane</keyword>
<feature type="transmembrane region" description="Helical" evidence="1">
    <location>
        <begin position="64"/>
        <end position="90"/>
    </location>
</feature>
<evidence type="ECO:0000313" key="2">
    <source>
        <dbReference type="EMBL" id="MEG3183925.1"/>
    </source>
</evidence>
<reference evidence="2 3" key="1">
    <citation type="journal article" date="2016" name="Int. J. Syst. Evol. Microbiol.">
        <title>Lysobacter erysipheiresistens sp. nov., an antagonist of powdery mildew, isolated from tobacco-cultivated soil.</title>
        <authorList>
            <person name="Xie B."/>
            <person name="Li T."/>
            <person name="Lin X."/>
            <person name="Wang C.J."/>
            <person name="Chen Y.J."/>
            <person name="Liu W.J."/>
            <person name="Zhao Z.W."/>
        </authorList>
    </citation>
    <scope>NUCLEOTIDE SEQUENCE [LARGE SCALE GENOMIC DNA]</scope>
    <source>
        <strain evidence="2 3">RS-LYSO-3</strain>
    </source>
</reference>
<sequence>MATRAVNAMAGFDWLKRGINLGRNNPKAIFGGAALLLVAALGVVIAAGVVMGVAFAVLGNSPVGIAIGVLVLLLPVLALMGVLMVGYLRLIDAVESGRPARAFDVFGGFGDIGTSLRAIGLLLLAAIIKNLLLIGLLSVFAGGFVGWYAQMLRGSMAGADPAAAMAQMPSGIGLAYLVMGLVGTVFFGVQAVGLGQVVLRGRDALPALGEGFAAAFRNLLPLLMLLLAYIVLIIVAVIVAVVLVLLVGLLAKLAGAWLAVVIGVPLYLAFLLAMVVVMFGVMYHCWRDICGDDTAEVPADALTA</sequence>
<evidence type="ECO:0000256" key="1">
    <source>
        <dbReference type="SAM" id="Phobius"/>
    </source>
</evidence>
<evidence type="ECO:0000313" key="3">
    <source>
        <dbReference type="Proteomes" id="UP001355056"/>
    </source>
</evidence>
<comment type="caution">
    <text evidence="2">The sequence shown here is derived from an EMBL/GenBank/DDBJ whole genome shotgun (WGS) entry which is preliminary data.</text>
</comment>
<keyword evidence="3" id="KW-1185">Reference proteome</keyword>
<feature type="transmembrane region" description="Helical" evidence="1">
    <location>
        <begin position="33"/>
        <end position="58"/>
    </location>
</feature>
<feature type="transmembrane region" description="Helical" evidence="1">
    <location>
        <begin position="219"/>
        <end position="250"/>
    </location>
</feature>
<dbReference type="RefSeq" id="WP_332616342.1">
    <property type="nucleotide sequence ID" value="NZ_JAXGFP010000003.1"/>
</dbReference>
<dbReference type="Proteomes" id="UP001355056">
    <property type="component" value="Unassembled WGS sequence"/>
</dbReference>
<keyword evidence="1" id="KW-0812">Transmembrane</keyword>
<dbReference type="EMBL" id="JAXGFP010000003">
    <property type="protein sequence ID" value="MEG3183925.1"/>
    <property type="molecule type" value="Genomic_DNA"/>
</dbReference>
<feature type="transmembrane region" description="Helical" evidence="1">
    <location>
        <begin position="257"/>
        <end position="283"/>
    </location>
</feature>
<feature type="transmembrane region" description="Helical" evidence="1">
    <location>
        <begin position="174"/>
        <end position="199"/>
    </location>
</feature>
<protein>
    <submittedName>
        <fullName evidence="2">Uncharacterized protein</fullName>
    </submittedName>
</protein>
<accession>A0ABU7YY93</accession>
<gene>
    <name evidence="2" type="ORF">SNE34_07875</name>
</gene>
<keyword evidence="1" id="KW-1133">Transmembrane helix</keyword>
<feature type="transmembrane region" description="Helical" evidence="1">
    <location>
        <begin position="131"/>
        <end position="149"/>
    </location>
</feature>
<organism evidence="2 3">
    <name type="scientific">Novilysobacter erysipheiresistens</name>
    <dbReference type="NCBI Taxonomy" id="1749332"/>
    <lineage>
        <taxon>Bacteria</taxon>
        <taxon>Pseudomonadati</taxon>
        <taxon>Pseudomonadota</taxon>
        <taxon>Gammaproteobacteria</taxon>
        <taxon>Lysobacterales</taxon>
        <taxon>Lysobacteraceae</taxon>
        <taxon>Novilysobacter</taxon>
    </lineage>
</organism>
<proteinExistence type="predicted"/>